<dbReference type="RefSeq" id="WP_231006329.1">
    <property type="nucleotide sequence ID" value="NZ_JAJNEC010000005.1"/>
</dbReference>
<dbReference type="SUPFAM" id="SSF46689">
    <property type="entry name" value="Homeodomain-like"/>
    <property type="match status" value="1"/>
</dbReference>
<dbReference type="Pfam" id="PF12833">
    <property type="entry name" value="HTH_18"/>
    <property type="match status" value="1"/>
</dbReference>
<dbReference type="PANTHER" id="PTHR47894:SF1">
    <property type="entry name" value="HTH-TYPE TRANSCRIPTIONAL REGULATOR VQSM"/>
    <property type="match status" value="1"/>
</dbReference>
<keyword evidence="3" id="KW-0804">Transcription</keyword>
<dbReference type="PANTHER" id="PTHR47894">
    <property type="entry name" value="HTH-TYPE TRANSCRIPTIONAL REGULATOR GADX"/>
    <property type="match status" value="1"/>
</dbReference>
<name>A0ABS8PVZ8_9BACT</name>
<evidence type="ECO:0000259" key="4">
    <source>
        <dbReference type="PROSITE" id="PS01124"/>
    </source>
</evidence>
<evidence type="ECO:0000313" key="6">
    <source>
        <dbReference type="Proteomes" id="UP001199816"/>
    </source>
</evidence>
<evidence type="ECO:0000256" key="3">
    <source>
        <dbReference type="ARBA" id="ARBA00023163"/>
    </source>
</evidence>
<accession>A0ABS8PVZ8</accession>
<keyword evidence="1" id="KW-0805">Transcription regulation</keyword>
<dbReference type="InterPro" id="IPR009057">
    <property type="entry name" value="Homeodomain-like_sf"/>
</dbReference>
<dbReference type="SMART" id="SM00342">
    <property type="entry name" value="HTH_ARAC"/>
    <property type="match status" value="1"/>
</dbReference>
<protein>
    <submittedName>
        <fullName evidence="5">AraC family transcriptional regulator</fullName>
    </submittedName>
</protein>
<dbReference type="InterPro" id="IPR032687">
    <property type="entry name" value="AraC-type_N"/>
</dbReference>
<feature type="domain" description="HTH araC/xylS-type" evidence="4">
    <location>
        <begin position="234"/>
        <end position="332"/>
    </location>
</feature>
<evidence type="ECO:0000256" key="1">
    <source>
        <dbReference type="ARBA" id="ARBA00023015"/>
    </source>
</evidence>
<keyword evidence="6" id="KW-1185">Reference proteome</keyword>
<gene>
    <name evidence="5" type="ORF">LQ567_16805</name>
</gene>
<dbReference type="InterPro" id="IPR018060">
    <property type="entry name" value="HTH_AraC"/>
</dbReference>
<organism evidence="5 6">
    <name type="scientific">Niabella pedocola</name>
    <dbReference type="NCBI Taxonomy" id="1752077"/>
    <lineage>
        <taxon>Bacteria</taxon>
        <taxon>Pseudomonadati</taxon>
        <taxon>Bacteroidota</taxon>
        <taxon>Chitinophagia</taxon>
        <taxon>Chitinophagales</taxon>
        <taxon>Chitinophagaceae</taxon>
        <taxon>Niabella</taxon>
    </lineage>
</organism>
<comment type="caution">
    <text evidence="5">The sequence shown here is derived from an EMBL/GenBank/DDBJ whole genome shotgun (WGS) entry which is preliminary data.</text>
</comment>
<dbReference type="EMBL" id="JAJNEC010000005">
    <property type="protein sequence ID" value="MCD2424442.1"/>
    <property type="molecule type" value="Genomic_DNA"/>
</dbReference>
<dbReference type="Proteomes" id="UP001199816">
    <property type="component" value="Unassembled WGS sequence"/>
</dbReference>
<evidence type="ECO:0000256" key="2">
    <source>
        <dbReference type="ARBA" id="ARBA00023125"/>
    </source>
</evidence>
<sequence length="341" mass="38370">MGLQATAIRDILHAAATYGEAYDTLREMAGFTQEEISDSSQVVEWQKAAKLYDLLADVTQNEQIGLAMGSDVTIAVTGMVGFMMQASKNLENAIEVYCKYGHMVCPMITYTYKKEGKFAIIELHQNALWKSMYPRNARIAIDFVLSSTLHFIKALCGKSIYPQAVEVEYAKNAVRTYNDVLRCQVLFNAPLHRMLFLADDVHTPVLTSDASLFEMFNNILGQKKSLAIQSSCRDTVKHLLLMQYKGQIPTIDDAAAGLNMTVRTLQRKLTEEQTSFREIAGEVKKELALHLLKSRPGTLTEVAEVLGYNDLPAFRRAFKGWTKATPKEIKKKLTKEYEPVH</sequence>
<keyword evidence="2" id="KW-0238">DNA-binding</keyword>
<dbReference type="Gene3D" id="1.10.10.60">
    <property type="entry name" value="Homeodomain-like"/>
    <property type="match status" value="1"/>
</dbReference>
<dbReference type="PROSITE" id="PS01124">
    <property type="entry name" value="HTH_ARAC_FAMILY_2"/>
    <property type="match status" value="1"/>
</dbReference>
<dbReference type="Pfam" id="PF12625">
    <property type="entry name" value="Arabinose_bd"/>
    <property type="match status" value="1"/>
</dbReference>
<proteinExistence type="predicted"/>
<evidence type="ECO:0000313" key="5">
    <source>
        <dbReference type="EMBL" id="MCD2424442.1"/>
    </source>
</evidence>
<reference evidence="5 6" key="1">
    <citation type="submission" date="2021-11" db="EMBL/GenBank/DDBJ databases">
        <title>Genomic of Niabella pedocola.</title>
        <authorList>
            <person name="Wu T."/>
        </authorList>
    </citation>
    <scope>NUCLEOTIDE SEQUENCE [LARGE SCALE GENOMIC DNA]</scope>
    <source>
        <strain evidence="5 6">JCM 31011</strain>
    </source>
</reference>